<dbReference type="PANTHER" id="PTHR10407:SF15">
    <property type="entry name" value="HUNTINGTIN INTERACTING PROTEIN 1"/>
    <property type="match status" value="1"/>
</dbReference>
<dbReference type="InterPro" id="IPR043129">
    <property type="entry name" value="ATPase_NBD"/>
</dbReference>
<dbReference type="InterPro" id="IPR017861">
    <property type="entry name" value="KAE1/TsaD"/>
</dbReference>
<dbReference type="GO" id="GO:0031902">
    <property type="term" value="C:late endosome membrane"/>
    <property type="evidence" value="ECO:0007669"/>
    <property type="project" value="UniProtKB-SubCell"/>
</dbReference>
<keyword evidence="9 22" id="KW-0812">Transmembrane</keyword>
<evidence type="ECO:0000256" key="6">
    <source>
        <dbReference type="ARBA" id="ARBA00012936"/>
    </source>
</evidence>
<feature type="coiled-coil region" evidence="23">
    <location>
        <begin position="674"/>
        <end position="734"/>
    </location>
</feature>
<dbReference type="GO" id="GO:0061711">
    <property type="term" value="F:tRNA N(6)-L-threonylcarbamoyladenine synthase activity"/>
    <property type="evidence" value="ECO:0007669"/>
    <property type="project" value="UniProtKB-EC"/>
</dbReference>
<dbReference type="InterPro" id="IPR000905">
    <property type="entry name" value="Gcp-like_dom"/>
</dbReference>
<dbReference type="GO" id="GO:0048268">
    <property type="term" value="P:clathrin coat assembly"/>
    <property type="evidence" value="ECO:0007669"/>
    <property type="project" value="TreeGrafter"/>
</dbReference>
<comment type="catalytic activity">
    <reaction evidence="1">
        <text>a 1,2-diacyl-sn-glycero-3-phospho-(1D-myo-inositol-4,5-bisphosphate) + H2O = a 1,2-diacyl-sn-glycero-3-phospho-(1D-myo-inositol-5-phosphate) + phosphate</text>
        <dbReference type="Rhea" id="RHEA:25674"/>
        <dbReference type="ChEBI" id="CHEBI:15377"/>
        <dbReference type="ChEBI" id="CHEBI:43474"/>
        <dbReference type="ChEBI" id="CHEBI:57795"/>
        <dbReference type="ChEBI" id="CHEBI:58456"/>
        <dbReference type="EC" id="3.1.3.78"/>
    </reaction>
</comment>
<evidence type="ECO:0000256" key="18">
    <source>
        <dbReference type="ARBA" id="ARBA00023315"/>
    </source>
</evidence>
<dbReference type="GO" id="GO:0005765">
    <property type="term" value="C:lysosomal membrane"/>
    <property type="evidence" value="ECO:0007669"/>
    <property type="project" value="UniProtKB-SubCell"/>
</dbReference>
<dbReference type="PROSITE" id="PS01016">
    <property type="entry name" value="GLYCOPROTEASE"/>
    <property type="match status" value="1"/>
</dbReference>
<keyword evidence="17" id="KW-0458">Lysosome</keyword>
<keyword evidence="15 22" id="KW-0472">Membrane</keyword>
<dbReference type="Pfam" id="PF07651">
    <property type="entry name" value="ANTH"/>
    <property type="match status" value="1"/>
</dbReference>
<feature type="binding site" evidence="21">
    <location>
        <position position="1248"/>
    </location>
    <ligand>
        <name>a divalent metal cation</name>
        <dbReference type="ChEBI" id="CHEBI:60240"/>
    </ligand>
</feature>
<dbReference type="Gene3D" id="1.20.1410.10">
    <property type="entry name" value="I/LWEQ domain"/>
    <property type="match status" value="1"/>
</dbReference>
<dbReference type="EC" id="3.1.3.78" evidence="6"/>
<dbReference type="GO" id="GO:0034597">
    <property type="term" value="F:phosphatidylinositol-4,5-bisphosphate 4-phosphatase activity"/>
    <property type="evidence" value="ECO:0007669"/>
    <property type="project" value="UniProtKB-EC"/>
</dbReference>
<dbReference type="PANTHER" id="PTHR10407">
    <property type="entry name" value="HUNTINGTIN INTERACTING PROTEIN 1"/>
    <property type="match status" value="1"/>
</dbReference>
<dbReference type="InterPro" id="IPR034680">
    <property type="entry name" value="Kae1_archaea_euk"/>
</dbReference>
<dbReference type="FunFam" id="1.20.1410.10:FF:000006">
    <property type="entry name" value="Huntingtin interacting protein"/>
    <property type="match status" value="1"/>
</dbReference>
<evidence type="ECO:0000256" key="8">
    <source>
        <dbReference type="ARBA" id="ARBA00022679"/>
    </source>
</evidence>
<dbReference type="GO" id="GO:0000408">
    <property type="term" value="C:EKC/KEOPS complex"/>
    <property type="evidence" value="ECO:0007669"/>
    <property type="project" value="InterPro"/>
</dbReference>
<protein>
    <recommendedName>
        <fullName evidence="19">N6-L-threonylcarbamoyladenine synthase</fullName>
        <ecNumber evidence="5">2.3.1.234</ecNumber>
        <ecNumber evidence="6">3.1.3.78</ecNumber>
    </recommendedName>
</protein>
<evidence type="ECO:0000256" key="12">
    <source>
        <dbReference type="ARBA" id="ARBA00022753"/>
    </source>
</evidence>
<dbReference type="GO" id="GO:0035615">
    <property type="term" value="F:clathrin adaptor activity"/>
    <property type="evidence" value="ECO:0007669"/>
    <property type="project" value="TreeGrafter"/>
</dbReference>
<dbReference type="Gene3D" id="1.25.40.90">
    <property type="match status" value="1"/>
</dbReference>
<feature type="coiled-coil region" evidence="23">
    <location>
        <begin position="351"/>
        <end position="403"/>
    </location>
</feature>
<feature type="domain" description="I/LWEQ" evidence="25">
    <location>
        <begin position="658"/>
        <end position="899"/>
    </location>
</feature>
<evidence type="ECO:0000256" key="13">
    <source>
        <dbReference type="ARBA" id="ARBA00022801"/>
    </source>
</evidence>
<dbReference type="GO" id="GO:0046856">
    <property type="term" value="P:phosphatidylinositol dephosphorylation"/>
    <property type="evidence" value="ECO:0007669"/>
    <property type="project" value="InterPro"/>
</dbReference>
<comment type="catalytic activity">
    <reaction evidence="20 21">
        <text>L-threonylcarbamoyladenylate + adenosine(37) in tRNA = N(6)-L-threonylcarbamoyladenosine(37) in tRNA + AMP + H(+)</text>
        <dbReference type="Rhea" id="RHEA:37059"/>
        <dbReference type="Rhea" id="RHEA-COMP:10162"/>
        <dbReference type="Rhea" id="RHEA-COMP:10163"/>
        <dbReference type="ChEBI" id="CHEBI:15378"/>
        <dbReference type="ChEBI" id="CHEBI:73682"/>
        <dbReference type="ChEBI" id="CHEBI:74411"/>
        <dbReference type="ChEBI" id="CHEBI:74418"/>
        <dbReference type="ChEBI" id="CHEBI:456215"/>
        <dbReference type="EC" id="2.3.1.234"/>
    </reaction>
</comment>
<feature type="coiled-coil region" evidence="23">
    <location>
        <begin position="436"/>
        <end position="537"/>
    </location>
</feature>
<keyword evidence="11 21" id="KW-0479">Metal-binding</keyword>
<comment type="cofactor">
    <cofactor evidence="21">
        <name>a divalent metal cation</name>
        <dbReference type="ChEBI" id="CHEBI:60240"/>
    </cofactor>
    <text evidence="21">Binds 1 divalent metal cation per subunit.</text>
</comment>
<keyword evidence="12" id="KW-0967">Endosome</keyword>
<evidence type="ECO:0000256" key="5">
    <source>
        <dbReference type="ARBA" id="ARBA00012156"/>
    </source>
</evidence>
<comment type="similarity">
    <text evidence="4">Belongs to the SLA2 family.</text>
</comment>
<keyword evidence="21" id="KW-0539">Nucleus</keyword>
<dbReference type="SUPFAM" id="SSF109885">
    <property type="entry name" value="I/LWEQ domain"/>
    <property type="match status" value="1"/>
</dbReference>
<feature type="coiled-coil region" evidence="23">
    <location>
        <begin position="858"/>
        <end position="894"/>
    </location>
</feature>
<evidence type="ECO:0000313" key="26">
    <source>
        <dbReference type="Proteomes" id="UP000887575"/>
    </source>
</evidence>
<dbReference type="InterPro" id="IPR017860">
    <property type="entry name" value="Peptidase_M22_CS"/>
</dbReference>
<evidence type="ECO:0000256" key="3">
    <source>
        <dbReference type="ARBA" id="ARBA00004155"/>
    </source>
</evidence>
<evidence type="ECO:0000256" key="11">
    <source>
        <dbReference type="ARBA" id="ARBA00022723"/>
    </source>
</evidence>
<evidence type="ECO:0000256" key="14">
    <source>
        <dbReference type="ARBA" id="ARBA00022989"/>
    </source>
</evidence>
<evidence type="ECO:0000256" key="22">
    <source>
        <dbReference type="PROSITE-ProRule" id="PRU00243"/>
    </source>
</evidence>
<comment type="caution">
    <text evidence="22">Lacks conserved residue(s) required for the propagation of feature annotation.</text>
</comment>
<dbReference type="Proteomes" id="UP000887575">
    <property type="component" value="Unassembled WGS sequence"/>
</dbReference>
<evidence type="ECO:0000313" key="27">
    <source>
        <dbReference type="WBParaSite" id="MBELARI_LOCUS10392.1"/>
    </source>
</evidence>
<dbReference type="Gene3D" id="1.20.5.1700">
    <property type="match status" value="1"/>
</dbReference>
<evidence type="ECO:0000256" key="9">
    <source>
        <dbReference type="ARBA" id="ARBA00022692"/>
    </source>
</evidence>
<evidence type="ECO:0000256" key="2">
    <source>
        <dbReference type="ARBA" id="ARBA00004107"/>
    </source>
</evidence>
<dbReference type="PROSITE" id="PS50945">
    <property type="entry name" value="I_LWEQ"/>
    <property type="match status" value="1"/>
</dbReference>
<evidence type="ECO:0000256" key="19">
    <source>
        <dbReference type="ARBA" id="ARBA00030439"/>
    </source>
</evidence>
<organism evidence="26 27">
    <name type="scientific">Mesorhabditis belari</name>
    <dbReference type="NCBI Taxonomy" id="2138241"/>
    <lineage>
        <taxon>Eukaryota</taxon>
        <taxon>Metazoa</taxon>
        <taxon>Ecdysozoa</taxon>
        <taxon>Nematoda</taxon>
        <taxon>Chromadorea</taxon>
        <taxon>Rhabditida</taxon>
        <taxon>Rhabditina</taxon>
        <taxon>Rhabditomorpha</taxon>
        <taxon>Rhabditoidea</taxon>
        <taxon>Rhabditidae</taxon>
        <taxon>Mesorhabditinae</taxon>
        <taxon>Mesorhabditis</taxon>
    </lineage>
</organism>
<proteinExistence type="inferred from homology"/>
<dbReference type="HAMAP" id="MF_01446">
    <property type="entry name" value="Kae1"/>
    <property type="match status" value="1"/>
</dbReference>
<keyword evidence="7 21" id="KW-0963">Cytoplasm</keyword>
<accession>A0AAF3E901</accession>
<dbReference type="GO" id="GO:0043325">
    <property type="term" value="F:phosphatidylinositol-3,4-bisphosphate binding"/>
    <property type="evidence" value="ECO:0007669"/>
    <property type="project" value="TreeGrafter"/>
</dbReference>
<dbReference type="GO" id="GO:0007015">
    <property type="term" value="P:actin filament organization"/>
    <property type="evidence" value="ECO:0007669"/>
    <property type="project" value="TreeGrafter"/>
</dbReference>
<feature type="transmembrane region" description="Helical" evidence="22">
    <location>
        <begin position="1106"/>
        <end position="1129"/>
    </location>
</feature>
<dbReference type="InterPro" id="IPR008942">
    <property type="entry name" value="ENTH_VHS"/>
</dbReference>
<reference evidence="27" key="1">
    <citation type="submission" date="2024-02" db="UniProtKB">
        <authorList>
            <consortium name="WormBaseParasite"/>
        </authorList>
    </citation>
    <scope>IDENTIFICATION</scope>
</reference>
<dbReference type="PRINTS" id="PR00789">
    <property type="entry name" value="OSIALOPTASE"/>
</dbReference>
<feature type="binding site" evidence="21">
    <location>
        <begin position="1265"/>
        <end position="1269"/>
    </location>
    <ligand>
        <name>substrate</name>
    </ligand>
</feature>
<dbReference type="GO" id="GO:0046872">
    <property type="term" value="F:metal ion binding"/>
    <property type="evidence" value="ECO:0007669"/>
    <property type="project" value="UniProtKB-KW"/>
</dbReference>
<dbReference type="FunFam" id="3.30.420.40:FF:000038">
    <property type="entry name" value="Probable tRNA N6-adenosine threonylcarbamoyltransferase"/>
    <property type="match status" value="1"/>
</dbReference>
<dbReference type="Pfam" id="PF01608">
    <property type="entry name" value="I_LWEQ"/>
    <property type="match status" value="1"/>
</dbReference>
<dbReference type="GO" id="GO:0051015">
    <property type="term" value="F:actin filament binding"/>
    <property type="evidence" value="ECO:0007669"/>
    <property type="project" value="TreeGrafter"/>
</dbReference>
<dbReference type="InterPro" id="IPR035964">
    <property type="entry name" value="I/LWEQ_dom_sf"/>
</dbReference>
<dbReference type="GO" id="GO:0080025">
    <property type="term" value="F:phosphatidylinositol-3,5-bisphosphate binding"/>
    <property type="evidence" value="ECO:0007669"/>
    <property type="project" value="TreeGrafter"/>
</dbReference>
<feature type="binding site" evidence="21">
    <location>
        <position position="1265"/>
    </location>
    <ligand>
        <name>a divalent metal cation</name>
        <dbReference type="ChEBI" id="CHEBI:60240"/>
    </ligand>
</feature>
<evidence type="ECO:0000256" key="15">
    <source>
        <dbReference type="ARBA" id="ARBA00023136"/>
    </source>
</evidence>
<dbReference type="GO" id="GO:0005634">
    <property type="term" value="C:nucleus"/>
    <property type="evidence" value="ECO:0007669"/>
    <property type="project" value="UniProtKB-SubCell"/>
</dbReference>
<keyword evidence="13" id="KW-0378">Hydrolase</keyword>
<comment type="similarity">
    <text evidence="21">Belongs to the KAE1 / TsaD family.</text>
</comment>
<dbReference type="InterPro" id="IPR019178">
    <property type="entry name" value="PtdIns-P2-Ptase"/>
</dbReference>
<dbReference type="Pfam" id="PF00814">
    <property type="entry name" value="TsaD"/>
    <property type="match status" value="1"/>
</dbReference>
<feature type="binding site" evidence="21">
    <location>
        <position position="1244"/>
    </location>
    <ligand>
        <name>a divalent metal cation</name>
        <dbReference type="ChEBI" id="CHEBI:60240"/>
    </ligand>
</feature>
<evidence type="ECO:0000256" key="20">
    <source>
        <dbReference type="ARBA" id="ARBA00048117"/>
    </source>
</evidence>
<dbReference type="InterPro" id="IPR011417">
    <property type="entry name" value="ANTH_dom"/>
</dbReference>
<keyword evidence="10 21" id="KW-0819">tRNA processing</keyword>
<dbReference type="GO" id="GO:0030864">
    <property type="term" value="C:cortical actin cytoskeleton"/>
    <property type="evidence" value="ECO:0007669"/>
    <property type="project" value="TreeGrafter"/>
</dbReference>
<evidence type="ECO:0000256" key="4">
    <source>
        <dbReference type="ARBA" id="ARBA00010135"/>
    </source>
</evidence>
<keyword evidence="18 21" id="KW-0012">Acyltransferase</keyword>
<feature type="binding site" evidence="21">
    <location>
        <position position="1316"/>
    </location>
    <ligand>
        <name>substrate</name>
    </ligand>
</feature>
<sequence length="1456" mass="163942">MDRESFLKDQLEAVQKALTKYEMPLKPKHARRLILGTHREKMPVFLLELHFLISSLAVFWNAVNRMQLEKNPVISWKFCHLLHKLLRDGHRKVPEDSYRFMKRVGMLSQFWKHLPGYGGCIEQYCKLLVERLEFHKRNPIVPGSLQLPENQITALDLDSSFALSIEMLDQMDNLLELQNRVFDNLEALRWSSLVPQGQCLLAPLILCILDTSKLYDYLVKIIFKLHAQIPADALIGHRDRFKDIFRRTKKFYEESSNLQYFKYLVSIPTLPNAPPNFLSASDLDSYRTPHAYLHGEGSEGDDRSVAEVTEESLVDLYEESAHIQSQPSPTPTVSERDEQMLGLQRALEDERFAKERLIAEARSRIEQYENRLAQIQGDFEHARREADENKEELDRVKAELMTRDTQRALSEDARVREIEGRTVLAEDRFAKMKAVYERFRAEHVTALQKLSELQKQLETSEKDRMDKEQELRELRRNLESAEKQQSALDDSRFLADDLRSQLAKADLQMEQLQKELSETQRENLKKLEDQRKSALQLCVVGIKKMLEKGLEDINNATTITFPPHLALADLSHCRGVLESLTNQGNLEALTFSGHCVSTAVVNCASAAYTASIQHFDHINELCKEILSVSLNAYQNWNFFELKSLIDKLLGAITNLPVQNDVDKEKVGSEVDLEMRRMDEAIRLAVEKIEEIQRRARQSSDGIRLEVNEAILGCCQQLMNAIMILVSRSRELQEEIVAAGRGGASPAEFYKRNHQWTEGLLSAAKAVGVAARVLVTAADEAVAGTGKFESLIVAAQEIAASTAQLFVSSRVKADRDSNRLSALSVASRNVNQSTAQVVASVKNAQATLNDKDVLDFSHLSLHEAKKEEMESQVKMLELEQELTRERARLAELRKAHYHMAQIGKTNHFWSLVLTMMQCMGMAQNFLEHSQGYDEESAPVRPSGATVTCRVCDAGIDLEGKHNQHVVKCTHCQEATPIRPAPPGKKYVRCPCNCLLICKASSTRIACPRQNCRRVITLANATPTGMATRAPAGSCRVTCAHCQEVFLFNTLNNSLATCPHCKKSSSVGAAFARTRAIFYLVFALLALIGCVLLTVFTSEKAHQWVFLYAFWLVSYVGAGYLFYRFMFYLLVKIINMVCILGIEGSANKVGVGIIRDGEVLANPRETFIAPLGEGFRPSETAQHHRQKIVQLVIKALHEAGIQDPEKMLDGIAHTKGPGMNAPLQVCAVVARTIALSWNLPIIPVNHCIGHIEMGRLITGADNPVVLYVSGGNTQVISYSAQKYRIFGETIDLAVGNCLDRFARTIRLSNDPSPGYNIEQAAKKGKKILANSLYNQGDGWLEALRNGLYTKEDLCFSLQETIFSMLIEITERAMAHTGSKELLLVGGVACNLRLQEMARIMCEERRAKIFATDERFCIDNGAMIAQAAYLMFNAGLQSTVDKTTTTQRYRTDQVNVVWR</sequence>
<dbReference type="GO" id="GO:0032051">
    <property type="term" value="F:clathrin light chain binding"/>
    <property type="evidence" value="ECO:0007669"/>
    <property type="project" value="TreeGrafter"/>
</dbReference>
<evidence type="ECO:0000256" key="7">
    <source>
        <dbReference type="ARBA" id="ARBA00022490"/>
    </source>
</evidence>
<dbReference type="WBParaSite" id="MBELARI_LOCUS10392.1">
    <property type="protein sequence ID" value="MBELARI_LOCUS10392.1"/>
    <property type="gene ID" value="MBELARI_LOCUS10392"/>
</dbReference>
<dbReference type="GO" id="GO:0002949">
    <property type="term" value="P:tRNA threonylcarbamoyladenosine modification"/>
    <property type="evidence" value="ECO:0007669"/>
    <property type="project" value="UniProtKB-UniRule"/>
</dbReference>
<evidence type="ECO:0000256" key="16">
    <source>
        <dbReference type="ARBA" id="ARBA00023203"/>
    </source>
</evidence>
<feature type="binding site" evidence="21">
    <location>
        <position position="1312"/>
    </location>
    <ligand>
        <name>substrate</name>
    </ligand>
</feature>
<dbReference type="GO" id="GO:0006897">
    <property type="term" value="P:endocytosis"/>
    <property type="evidence" value="ECO:0007669"/>
    <property type="project" value="InterPro"/>
</dbReference>
<dbReference type="SUPFAM" id="SSF48464">
    <property type="entry name" value="ENTH/VHS domain"/>
    <property type="match status" value="1"/>
</dbReference>
<evidence type="ECO:0000256" key="1">
    <source>
        <dbReference type="ARBA" id="ARBA00001261"/>
    </source>
</evidence>
<dbReference type="NCBIfam" id="TIGR00329">
    <property type="entry name" value="gcp_kae1"/>
    <property type="match status" value="1"/>
</dbReference>
<evidence type="ECO:0000256" key="23">
    <source>
        <dbReference type="SAM" id="Coils"/>
    </source>
</evidence>
<feature type="binding site" evidence="21">
    <location>
        <position position="1388"/>
    </location>
    <ligand>
        <name>substrate</name>
    </ligand>
</feature>
<dbReference type="InterPro" id="IPR030224">
    <property type="entry name" value="Sla2_fam"/>
</dbReference>
<dbReference type="GO" id="GO:0030136">
    <property type="term" value="C:clathrin-coated vesicle"/>
    <property type="evidence" value="ECO:0007669"/>
    <property type="project" value="TreeGrafter"/>
</dbReference>
<evidence type="ECO:0000256" key="21">
    <source>
        <dbReference type="HAMAP-Rule" id="MF_03180"/>
    </source>
</evidence>
<dbReference type="Gene3D" id="3.30.420.40">
    <property type="match status" value="2"/>
</dbReference>
<keyword evidence="16" id="KW-0009">Actin-binding</keyword>
<evidence type="ECO:0000259" key="25">
    <source>
        <dbReference type="PROSITE" id="PS50945"/>
    </source>
</evidence>
<dbReference type="SMART" id="SM00273">
    <property type="entry name" value="ENTH"/>
    <property type="match status" value="1"/>
</dbReference>
<dbReference type="InterPro" id="IPR002558">
    <property type="entry name" value="ILWEQ_dom"/>
</dbReference>
<dbReference type="SUPFAM" id="SSF53067">
    <property type="entry name" value="Actin-like ATPase domain"/>
    <property type="match status" value="1"/>
</dbReference>
<keyword evidence="8 21" id="KW-0808">Transferase</keyword>
<evidence type="ECO:0000256" key="17">
    <source>
        <dbReference type="ARBA" id="ARBA00023228"/>
    </source>
</evidence>
<keyword evidence="23" id="KW-0175">Coiled coil</keyword>
<feature type="domain" description="ENTH" evidence="24">
    <location>
        <begin position="2"/>
        <end position="142"/>
    </location>
</feature>
<dbReference type="CDD" id="cd17006">
    <property type="entry name" value="ANTH_N_HIP1_like"/>
    <property type="match status" value="1"/>
</dbReference>
<dbReference type="InterPro" id="IPR013809">
    <property type="entry name" value="ENTH"/>
</dbReference>
<evidence type="ECO:0000259" key="24">
    <source>
        <dbReference type="PROSITE" id="PS50942"/>
    </source>
</evidence>
<comment type="subcellular location">
    <subcellularLocation>
        <location evidence="21">Cytoplasm</location>
    </subcellularLocation>
    <subcellularLocation>
        <location evidence="21">Nucleus</location>
    </subcellularLocation>
    <subcellularLocation>
        <location evidence="2">Late endosome membrane</location>
        <topology evidence="2">Multi-pass membrane protein</topology>
    </subcellularLocation>
    <subcellularLocation>
        <location evidence="3">Lysosome membrane</location>
        <topology evidence="3">Multi-pass membrane protein</topology>
    </subcellularLocation>
</comment>
<dbReference type="PROSITE" id="PS50942">
    <property type="entry name" value="ENTH"/>
    <property type="match status" value="1"/>
</dbReference>
<dbReference type="Pfam" id="PF09788">
    <property type="entry name" value="Tmemb_55A"/>
    <property type="match status" value="1"/>
</dbReference>
<feature type="transmembrane region" description="Helical" evidence="22">
    <location>
        <begin position="1074"/>
        <end position="1094"/>
    </location>
</feature>
<feature type="binding site" evidence="21">
    <location>
        <position position="1297"/>
    </location>
    <ligand>
        <name>substrate</name>
    </ligand>
</feature>
<feature type="binding site" evidence="21">
    <location>
        <position position="1416"/>
    </location>
    <ligand>
        <name>a divalent metal cation</name>
        <dbReference type="ChEBI" id="CHEBI:60240"/>
    </ligand>
</feature>
<name>A0AAF3E901_9BILA</name>
<keyword evidence="26" id="KW-1185">Reference proteome</keyword>
<keyword evidence="14 22" id="KW-1133">Transmembrane helix</keyword>
<dbReference type="SMART" id="SM00307">
    <property type="entry name" value="ILWEQ"/>
    <property type="match status" value="1"/>
</dbReference>
<dbReference type="CDD" id="cd24132">
    <property type="entry name" value="ASKHA_NBD_OSGEP_like_euk"/>
    <property type="match status" value="1"/>
</dbReference>
<evidence type="ECO:0000256" key="10">
    <source>
        <dbReference type="ARBA" id="ARBA00022694"/>
    </source>
</evidence>
<dbReference type="EC" id="2.3.1.234" evidence="5"/>